<keyword evidence="2 9" id="KW-0489">Methyltransferase</keyword>
<dbReference type="InterPro" id="IPR001497">
    <property type="entry name" value="MethylDNA_cys_MeTrfase_AS"/>
</dbReference>
<keyword evidence="10" id="KW-1185">Reference proteome</keyword>
<dbReference type="GO" id="GO:0003908">
    <property type="term" value="F:methylated-DNA-[protein]-cysteine S-methyltransferase activity"/>
    <property type="evidence" value="ECO:0007669"/>
    <property type="project" value="UniProtKB-EC"/>
</dbReference>
<evidence type="ECO:0000313" key="9">
    <source>
        <dbReference type="EMBL" id="MFC6177137.1"/>
    </source>
</evidence>
<feature type="domain" description="Methylguanine DNA methyltransferase ribonuclease-like" evidence="8">
    <location>
        <begin position="21"/>
        <end position="77"/>
    </location>
</feature>
<keyword evidence="3 9" id="KW-0808">Transferase</keyword>
<reference evidence="10" key="1">
    <citation type="journal article" date="2019" name="Int. J. Syst. Evol. Microbiol.">
        <title>The Global Catalogue of Microorganisms (GCM) 10K type strain sequencing project: providing services to taxonomists for standard genome sequencing and annotation.</title>
        <authorList>
            <consortium name="The Broad Institute Genomics Platform"/>
            <consortium name="The Broad Institute Genome Sequencing Center for Infectious Disease"/>
            <person name="Wu L."/>
            <person name="Ma J."/>
        </authorList>
    </citation>
    <scope>NUCLEOTIDE SEQUENCE [LARGE SCALE GENOMIC DNA]</scope>
    <source>
        <strain evidence="10">CCM 8927</strain>
    </source>
</reference>
<proteinExistence type="predicted"/>
<dbReference type="Proteomes" id="UP001596288">
    <property type="component" value="Unassembled WGS sequence"/>
</dbReference>
<evidence type="ECO:0000256" key="6">
    <source>
        <dbReference type="ARBA" id="ARBA00049348"/>
    </source>
</evidence>
<sequence>MKKIYYHIFLIAQHKYLIGVTEKGLAFIGSRDKGINELQTFYDCQLIDDIEKTEPYIEQIGEYLNGTRQRFDLPIDIIGTEFQESVWNALLDIPYGAVTDYTSLAKMIGRPKAVRAVGTAVGKNPLLMVIPCHRVLTKSGTLGGYRGGLDMKQDLLKLEQNN</sequence>
<evidence type="ECO:0000259" key="7">
    <source>
        <dbReference type="Pfam" id="PF01035"/>
    </source>
</evidence>
<dbReference type="EMBL" id="JBHSSF010000022">
    <property type="protein sequence ID" value="MFC6177137.1"/>
    <property type="molecule type" value="Genomic_DNA"/>
</dbReference>
<feature type="domain" description="Methylated-DNA-[protein]-cysteine S-methyltransferase DNA binding" evidence="7">
    <location>
        <begin position="81"/>
        <end position="160"/>
    </location>
</feature>
<dbReference type="Gene3D" id="3.30.160.70">
    <property type="entry name" value="Methylated DNA-protein cysteine methyltransferase domain"/>
    <property type="match status" value="1"/>
</dbReference>
<dbReference type="PANTHER" id="PTHR10815:SF12">
    <property type="entry name" value="METHYLATED-DNA--PROTEIN-CYSTEINE METHYLTRANSFERASE, INDUCIBLE"/>
    <property type="match status" value="1"/>
</dbReference>
<dbReference type="PANTHER" id="PTHR10815">
    <property type="entry name" value="METHYLATED-DNA--PROTEIN-CYSTEINE METHYLTRANSFERASE"/>
    <property type="match status" value="1"/>
</dbReference>
<dbReference type="InterPro" id="IPR036631">
    <property type="entry name" value="MGMT_N_sf"/>
</dbReference>
<dbReference type="SUPFAM" id="SSF46767">
    <property type="entry name" value="Methylated DNA-protein cysteine methyltransferase, C-terminal domain"/>
    <property type="match status" value="1"/>
</dbReference>
<evidence type="ECO:0000256" key="1">
    <source>
        <dbReference type="ARBA" id="ARBA00001286"/>
    </source>
</evidence>
<dbReference type="CDD" id="cd06445">
    <property type="entry name" value="ATase"/>
    <property type="match status" value="1"/>
</dbReference>
<dbReference type="NCBIfam" id="TIGR00589">
    <property type="entry name" value="ogt"/>
    <property type="match status" value="1"/>
</dbReference>
<dbReference type="InterPro" id="IPR008332">
    <property type="entry name" value="MethylG_MeTrfase_N"/>
</dbReference>
<evidence type="ECO:0000259" key="8">
    <source>
        <dbReference type="Pfam" id="PF02870"/>
    </source>
</evidence>
<comment type="catalytic activity">
    <reaction evidence="1">
        <text>a 4-O-methyl-thymidine in DNA + L-cysteinyl-[protein] = a thymidine in DNA + S-methyl-L-cysteinyl-[protein]</text>
        <dbReference type="Rhea" id="RHEA:53428"/>
        <dbReference type="Rhea" id="RHEA-COMP:10131"/>
        <dbReference type="Rhea" id="RHEA-COMP:10132"/>
        <dbReference type="Rhea" id="RHEA-COMP:13555"/>
        <dbReference type="Rhea" id="RHEA-COMP:13556"/>
        <dbReference type="ChEBI" id="CHEBI:29950"/>
        <dbReference type="ChEBI" id="CHEBI:82612"/>
        <dbReference type="ChEBI" id="CHEBI:137386"/>
        <dbReference type="ChEBI" id="CHEBI:137387"/>
        <dbReference type="EC" id="2.1.1.63"/>
    </reaction>
</comment>
<dbReference type="InterPro" id="IPR036217">
    <property type="entry name" value="MethylDNA_cys_MeTrfase_DNAb"/>
</dbReference>
<evidence type="ECO:0000256" key="4">
    <source>
        <dbReference type="ARBA" id="ARBA00022763"/>
    </source>
</evidence>
<gene>
    <name evidence="9" type="ORF">ACFQAV_09810</name>
</gene>
<protein>
    <submittedName>
        <fullName evidence="9">Methylated-DNA--[protein]-cysteine S-methyltransferase</fullName>
        <ecNumber evidence="9">2.1.1.63</ecNumber>
    </submittedName>
</protein>
<keyword evidence="5" id="KW-0234">DNA repair</keyword>
<evidence type="ECO:0000256" key="5">
    <source>
        <dbReference type="ARBA" id="ARBA00023204"/>
    </source>
</evidence>
<evidence type="ECO:0000256" key="2">
    <source>
        <dbReference type="ARBA" id="ARBA00022603"/>
    </source>
</evidence>
<accession>A0ABW1RNY6</accession>
<organism evidence="9 10">
    <name type="scientific">Companilactobacillus huachuanensis</name>
    <dbReference type="NCBI Taxonomy" id="2559914"/>
    <lineage>
        <taxon>Bacteria</taxon>
        <taxon>Bacillati</taxon>
        <taxon>Bacillota</taxon>
        <taxon>Bacilli</taxon>
        <taxon>Lactobacillales</taxon>
        <taxon>Lactobacillaceae</taxon>
        <taxon>Companilactobacillus</taxon>
    </lineage>
</organism>
<evidence type="ECO:0000313" key="10">
    <source>
        <dbReference type="Proteomes" id="UP001596288"/>
    </source>
</evidence>
<dbReference type="GO" id="GO:0032259">
    <property type="term" value="P:methylation"/>
    <property type="evidence" value="ECO:0007669"/>
    <property type="project" value="UniProtKB-KW"/>
</dbReference>
<dbReference type="SUPFAM" id="SSF53155">
    <property type="entry name" value="Methylated DNA-protein cysteine methyltransferase domain"/>
    <property type="match status" value="1"/>
</dbReference>
<dbReference type="RefSeq" id="WP_137612121.1">
    <property type="nucleotide sequence ID" value="NZ_BJDF01000018.1"/>
</dbReference>
<dbReference type="InterPro" id="IPR014048">
    <property type="entry name" value="MethylDNA_cys_MeTrfase_DNA-bd"/>
</dbReference>
<comment type="caution">
    <text evidence="9">The sequence shown here is derived from an EMBL/GenBank/DDBJ whole genome shotgun (WGS) entry which is preliminary data.</text>
</comment>
<comment type="catalytic activity">
    <reaction evidence="6">
        <text>a 6-O-methyl-2'-deoxyguanosine in DNA + L-cysteinyl-[protein] = S-methyl-L-cysteinyl-[protein] + a 2'-deoxyguanosine in DNA</text>
        <dbReference type="Rhea" id="RHEA:24000"/>
        <dbReference type="Rhea" id="RHEA-COMP:10131"/>
        <dbReference type="Rhea" id="RHEA-COMP:10132"/>
        <dbReference type="Rhea" id="RHEA-COMP:11367"/>
        <dbReference type="Rhea" id="RHEA-COMP:11368"/>
        <dbReference type="ChEBI" id="CHEBI:29950"/>
        <dbReference type="ChEBI" id="CHEBI:82612"/>
        <dbReference type="ChEBI" id="CHEBI:85445"/>
        <dbReference type="ChEBI" id="CHEBI:85448"/>
        <dbReference type="EC" id="2.1.1.63"/>
    </reaction>
</comment>
<dbReference type="Gene3D" id="1.10.10.10">
    <property type="entry name" value="Winged helix-like DNA-binding domain superfamily/Winged helix DNA-binding domain"/>
    <property type="match status" value="1"/>
</dbReference>
<dbReference type="PROSITE" id="PS00374">
    <property type="entry name" value="MGMT"/>
    <property type="match status" value="1"/>
</dbReference>
<keyword evidence="4" id="KW-0227">DNA damage</keyword>
<dbReference type="InterPro" id="IPR036388">
    <property type="entry name" value="WH-like_DNA-bd_sf"/>
</dbReference>
<dbReference type="Pfam" id="PF01035">
    <property type="entry name" value="DNA_binding_1"/>
    <property type="match status" value="1"/>
</dbReference>
<dbReference type="EC" id="2.1.1.63" evidence="9"/>
<dbReference type="Pfam" id="PF02870">
    <property type="entry name" value="Methyltransf_1N"/>
    <property type="match status" value="1"/>
</dbReference>
<evidence type="ECO:0000256" key="3">
    <source>
        <dbReference type="ARBA" id="ARBA00022679"/>
    </source>
</evidence>
<name>A0ABW1RNY6_9LACO</name>